<keyword evidence="1 2" id="KW-0732">Signal</keyword>
<evidence type="ECO:0000256" key="2">
    <source>
        <dbReference type="SAM" id="SignalP"/>
    </source>
</evidence>
<evidence type="ECO:0000256" key="1">
    <source>
        <dbReference type="ARBA" id="ARBA00022729"/>
    </source>
</evidence>
<evidence type="ECO:0000259" key="3">
    <source>
        <dbReference type="Pfam" id="PF07675"/>
    </source>
</evidence>
<dbReference type="Pfam" id="PF18962">
    <property type="entry name" value="Por_Secre_tail"/>
    <property type="match status" value="1"/>
</dbReference>
<dbReference type="EMBL" id="JAVDQS010000002">
    <property type="protein sequence ID" value="MDR6404361.1"/>
    <property type="molecule type" value="Genomic_DNA"/>
</dbReference>
<evidence type="ECO:0000313" key="5">
    <source>
        <dbReference type="EMBL" id="MDR6404361.1"/>
    </source>
</evidence>
<comment type="caution">
    <text evidence="5">The sequence shown here is derived from an EMBL/GenBank/DDBJ whole genome shotgun (WGS) entry which is preliminary data.</text>
</comment>
<dbReference type="Proteomes" id="UP001184853">
    <property type="component" value="Unassembled WGS sequence"/>
</dbReference>
<dbReference type="InterPro" id="IPR026444">
    <property type="entry name" value="Secre_tail"/>
</dbReference>
<feature type="signal peptide" evidence="2">
    <location>
        <begin position="1"/>
        <end position="18"/>
    </location>
</feature>
<gene>
    <name evidence="5" type="ORF">J2781_001276</name>
</gene>
<evidence type="ECO:0000313" key="6">
    <source>
        <dbReference type="Proteomes" id="UP001184853"/>
    </source>
</evidence>
<dbReference type="Gene3D" id="2.60.120.200">
    <property type="match status" value="1"/>
</dbReference>
<organism evidence="5 6">
    <name type="scientific">Chryseobacterium geocarposphaerae</name>
    <dbReference type="NCBI Taxonomy" id="1416776"/>
    <lineage>
        <taxon>Bacteria</taxon>
        <taxon>Pseudomonadati</taxon>
        <taxon>Bacteroidota</taxon>
        <taxon>Flavobacteriia</taxon>
        <taxon>Flavobacteriales</taxon>
        <taxon>Weeksellaceae</taxon>
        <taxon>Chryseobacterium group</taxon>
        <taxon>Chryseobacterium</taxon>
    </lineage>
</organism>
<dbReference type="NCBIfam" id="NF038128">
    <property type="entry name" value="choice_anch_J"/>
    <property type="match status" value="1"/>
</dbReference>
<dbReference type="Pfam" id="PF07675">
    <property type="entry name" value="Cleaved_Adhesin"/>
    <property type="match status" value="1"/>
</dbReference>
<sequence length="269" mass="29205">MMKSIFLFCTLTVASLSAQTTIFDETFDTPVSDQLPPNWSTQNLNNGDITNRWQSGTVSLAGPMGFSGDVAVSFGDNNSPFDNLLVSPAITLPTGSSTLTYKVAAYESPGIIIPNNIYNVYVLPASGTFTTALTPVFTETVTTGNTALEKTIDLSSFAGQTVILYFRHYGTELQYLFLDDVKVTSPTILATSEVGNKIQIGIYPNPATDFITIKSKSDVSKAEIFDVSGRKMTSKLEKNTIDVRHLQSGSYIISIETKEGKTSAKFIKK</sequence>
<protein>
    <recommendedName>
        <fullName evidence="7">Secreted protein (Por secretion system target)</fullName>
    </recommendedName>
</protein>
<reference evidence="5 6" key="1">
    <citation type="submission" date="2023-07" db="EMBL/GenBank/DDBJ databases">
        <title>Sorghum-associated microbial communities from plants grown in Nebraska, USA.</title>
        <authorList>
            <person name="Schachtman D."/>
        </authorList>
    </citation>
    <scope>NUCLEOTIDE SEQUENCE [LARGE SCALE GENOMIC DNA]</scope>
    <source>
        <strain evidence="5 6">DS1709</strain>
    </source>
</reference>
<dbReference type="NCBIfam" id="TIGR04183">
    <property type="entry name" value="Por_Secre_tail"/>
    <property type="match status" value="1"/>
</dbReference>
<keyword evidence="6" id="KW-1185">Reference proteome</keyword>
<feature type="chain" id="PRO_5045960354" description="Secreted protein (Por secretion system target)" evidence="2">
    <location>
        <begin position="19"/>
        <end position="269"/>
    </location>
</feature>
<dbReference type="InterPro" id="IPR011628">
    <property type="entry name" value="Cleaved_adhesin"/>
</dbReference>
<feature type="domain" description="Cleaved adhesin" evidence="3">
    <location>
        <begin position="32"/>
        <end position="183"/>
    </location>
</feature>
<evidence type="ECO:0008006" key="7">
    <source>
        <dbReference type="Google" id="ProtNLM"/>
    </source>
</evidence>
<feature type="domain" description="Secretion system C-terminal sorting" evidence="4">
    <location>
        <begin position="202"/>
        <end position="267"/>
    </location>
</feature>
<proteinExistence type="predicted"/>
<evidence type="ECO:0000259" key="4">
    <source>
        <dbReference type="Pfam" id="PF18962"/>
    </source>
</evidence>
<dbReference type="RefSeq" id="WP_115980892.1">
    <property type="nucleotide sequence ID" value="NZ_JAVDQS010000002.1"/>
</dbReference>
<name>A0ABU1LCB0_9FLAO</name>
<accession>A0ABU1LCB0</accession>